<dbReference type="GO" id="GO:0004497">
    <property type="term" value="F:monooxygenase activity"/>
    <property type="evidence" value="ECO:0007669"/>
    <property type="project" value="UniProtKB-UniRule"/>
</dbReference>
<feature type="domain" description="FAD-binding" evidence="6">
    <location>
        <begin position="4"/>
        <end position="349"/>
    </location>
</feature>
<dbReference type="PRINTS" id="PR00420">
    <property type="entry name" value="RNGMNOXGNASE"/>
</dbReference>
<dbReference type="InterPro" id="IPR043683">
    <property type="entry name" value="TetX_monooxygenase"/>
</dbReference>
<comment type="domain">
    <text evidence="5">Consists of an N-terminal FAD-binding domain with a Rossman fold and a C-terminal substrate-binding domain.</text>
</comment>
<keyword evidence="4 5" id="KW-0503">Monooxygenase</keyword>
<dbReference type="Gene3D" id="3.50.50.60">
    <property type="entry name" value="FAD/NAD(P)-binding domain"/>
    <property type="match status" value="1"/>
</dbReference>
<evidence type="ECO:0000259" key="6">
    <source>
        <dbReference type="Pfam" id="PF01494"/>
    </source>
</evidence>
<comment type="catalytic activity">
    <reaction evidence="5">
        <text>a tetracycline + NADPH + O2 + H(+) = an 11a-hydroxytetracycline + NADP(+) + H2O</text>
        <dbReference type="Rhea" id="RHEA:61444"/>
        <dbReference type="ChEBI" id="CHEBI:15377"/>
        <dbReference type="ChEBI" id="CHEBI:15378"/>
        <dbReference type="ChEBI" id="CHEBI:15379"/>
        <dbReference type="ChEBI" id="CHEBI:57783"/>
        <dbReference type="ChEBI" id="CHEBI:58349"/>
        <dbReference type="ChEBI" id="CHEBI:144644"/>
        <dbReference type="ChEBI" id="CHEBI:144645"/>
    </reaction>
</comment>
<protein>
    <recommendedName>
        <fullName evidence="5">Flavin-dependent monooxygenase</fullName>
    </recommendedName>
    <alternativeName>
        <fullName evidence="5">TetX monooxygenase</fullName>
        <shortName evidence="5">TetX</shortName>
        <ecNumber evidence="5">1.14.13.-</ecNumber>
    </alternativeName>
</protein>
<dbReference type="InterPro" id="IPR036188">
    <property type="entry name" value="FAD/NAD-bd_sf"/>
</dbReference>
<dbReference type="GO" id="GO:0046677">
    <property type="term" value="P:response to antibiotic"/>
    <property type="evidence" value="ECO:0007669"/>
    <property type="project" value="InterPro"/>
</dbReference>
<evidence type="ECO:0000313" key="10">
    <source>
        <dbReference type="Proteomes" id="UP000560000"/>
    </source>
</evidence>
<feature type="binding site" evidence="5">
    <location>
        <position position="47"/>
    </location>
    <ligand>
        <name>FAD</name>
        <dbReference type="ChEBI" id="CHEBI:57692"/>
    </ligand>
</feature>
<dbReference type="SUPFAM" id="SSF51905">
    <property type="entry name" value="FAD/NAD(P)-binding domain"/>
    <property type="match status" value="1"/>
</dbReference>
<comment type="caution">
    <text evidence="7">The sequence shown here is derived from an EMBL/GenBank/DDBJ whole genome shotgun (WGS) entry which is preliminary data.</text>
</comment>
<dbReference type="PANTHER" id="PTHR46972">
    <property type="entry name" value="MONOOXYGENASE ASQM-RELATED"/>
    <property type="match status" value="1"/>
</dbReference>
<evidence type="ECO:0000256" key="3">
    <source>
        <dbReference type="ARBA" id="ARBA00023002"/>
    </source>
</evidence>
<evidence type="ECO:0000256" key="1">
    <source>
        <dbReference type="ARBA" id="ARBA00022630"/>
    </source>
</evidence>
<dbReference type="HOGENOM" id="CLU_009665_4_0_6"/>
<dbReference type="Pfam" id="PF01494">
    <property type="entry name" value="FAD_binding_3"/>
    <property type="match status" value="1"/>
</dbReference>
<keyword evidence="3 5" id="KW-0560">Oxidoreductase</keyword>
<dbReference type="Proteomes" id="UP000029708">
    <property type="component" value="Unassembled WGS sequence"/>
</dbReference>
<evidence type="ECO:0000313" key="7">
    <source>
        <dbReference type="EMBL" id="KGI77069.1"/>
    </source>
</evidence>
<comment type="function">
    <text evidence="5">An FAD-requiring monooxygenase active on some tetracycline antibiotic derivatives, which leads to their inactivation. Hydroxylates carbon 11a of tetracycline and some analogs.</text>
</comment>
<keyword evidence="5" id="KW-0963">Cytoplasm</keyword>
<dbReference type="STRING" id="1543381.LF63_0112515"/>
<evidence type="ECO:0000313" key="8">
    <source>
        <dbReference type="EMBL" id="MBB6185399.1"/>
    </source>
</evidence>
<evidence type="ECO:0000256" key="5">
    <source>
        <dbReference type="HAMAP-Rule" id="MF_00845"/>
    </source>
</evidence>
<keyword evidence="9" id="KW-1185">Reference proteome</keyword>
<reference evidence="8 10" key="2">
    <citation type="submission" date="2020-08" db="EMBL/GenBank/DDBJ databases">
        <title>Genomic Encyclopedia of Type Strains, Phase IV (KMG-IV): sequencing the most valuable type-strain genomes for metagenomic binning, comparative biology and taxonomic classification.</title>
        <authorList>
            <person name="Goeker M."/>
        </authorList>
    </citation>
    <scope>NUCLEOTIDE SEQUENCE [LARGE SCALE GENOMIC DNA]</scope>
    <source>
        <strain evidence="8 10">DSM 107085</strain>
    </source>
</reference>
<dbReference type="EMBL" id="JROI01000014">
    <property type="protein sequence ID" value="KGI77069.1"/>
    <property type="molecule type" value="Genomic_DNA"/>
</dbReference>
<dbReference type="OrthoDB" id="9782160at2"/>
<dbReference type="GO" id="GO:0071949">
    <property type="term" value="F:FAD binding"/>
    <property type="evidence" value="ECO:0007669"/>
    <property type="project" value="InterPro"/>
</dbReference>
<evidence type="ECO:0000313" key="9">
    <source>
        <dbReference type="Proteomes" id="UP000029708"/>
    </source>
</evidence>
<dbReference type="EC" id="1.14.13.-" evidence="5"/>
<evidence type="ECO:0000256" key="2">
    <source>
        <dbReference type="ARBA" id="ARBA00022827"/>
    </source>
</evidence>
<comment type="subunit">
    <text evidence="5">Monomer.</text>
</comment>
<feature type="binding site" evidence="5">
    <location>
        <position position="40"/>
    </location>
    <ligand>
        <name>NADPH</name>
        <dbReference type="ChEBI" id="CHEBI:57783"/>
    </ligand>
</feature>
<comment type="similarity">
    <text evidence="5">Belongs to the aromatic-ring hydroxylase family. TetX subfamily.</text>
</comment>
<dbReference type="Proteomes" id="UP000560000">
    <property type="component" value="Unassembled WGS sequence"/>
</dbReference>
<dbReference type="EMBL" id="JACHET010000001">
    <property type="protein sequence ID" value="MBB6185399.1"/>
    <property type="molecule type" value="Genomic_DNA"/>
</dbReference>
<keyword evidence="5" id="KW-0521">NADP</keyword>
<reference evidence="7 9" key="1">
    <citation type="submission" date="2014-09" db="EMBL/GenBank/DDBJ databases">
        <title>Xanthomonadaceae 3.5X direct submission.</title>
        <authorList>
            <person name="Fang T."/>
            <person name="Wang H."/>
        </authorList>
    </citation>
    <scope>NUCLEOTIDE SEQUENCE [LARGE SCALE GENOMIC DNA]</scope>
    <source>
        <strain evidence="7 9">3.5X</strain>
    </source>
</reference>
<evidence type="ECO:0000256" key="4">
    <source>
        <dbReference type="ARBA" id="ARBA00023033"/>
    </source>
</evidence>
<organism evidence="7 9">
    <name type="scientific">Oleiagrimonas soli</name>
    <dbReference type="NCBI Taxonomy" id="1543381"/>
    <lineage>
        <taxon>Bacteria</taxon>
        <taxon>Pseudomonadati</taxon>
        <taxon>Pseudomonadota</taxon>
        <taxon>Gammaproteobacteria</taxon>
        <taxon>Lysobacterales</taxon>
        <taxon>Rhodanobacteraceae</taxon>
        <taxon>Oleiagrimonas</taxon>
    </lineage>
</organism>
<dbReference type="InterPro" id="IPR002938">
    <property type="entry name" value="FAD-bd"/>
</dbReference>
<dbReference type="HAMAP" id="MF_00845">
    <property type="entry name" value="TetX_monooxygenase"/>
    <property type="match status" value="1"/>
</dbReference>
<feature type="binding site" evidence="5">
    <location>
        <position position="103"/>
    </location>
    <ligand>
        <name>FAD</name>
        <dbReference type="ChEBI" id="CHEBI:57692"/>
    </ligand>
</feature>
<comment type="cofactor">
    <cofactor evidence="5">
        <name>FAD</name>
        <dbReference type="ChEBI" id="CHEBI:57692"/>
    </cofactor>
</comment>
<comment type="subcellular location">
    <subcellularLocation>
        <location evidence="5">Cytoplasm</location>
    </subcellularLocation>
</comment>
<name>A0A099CTI9_9GAMM</name>
<proteinExistence type="inferred from homology"/>
<accession>A0A099CTI9</accession>
<dbReference type="GO" id="GO:0005737">
    <property type="term" value="C:cytoplasm"/>
    <property type="evidence" value="ECO:0007669"/>
    <property type="project" value="UniProtKB-SubCell"/>
</dbReference>
<keyword evidence="1 5" id="KW-0285">Flavoprotein</keyword>
<feature type="binding site" evidence="5">
    <location>
        <position position="295"/>
    </location>
    <ligand>
        <name>FAD</name>
        <dbReference type="ChEBI" id="CHEBI:57692"/>
    </ligand>
</feature>
<sequence length="373" mass="40038">MQHTITIVGAGLGGLTLARILAMHGMRVTIYEAEASPDARSQGGLLDIHEHSGQAALREAGLFEAFRGLVRPGEDAKRVVDKHGRILLDMPDGHAVKRPEVDRGALRQLLIDALPSGVIEWGRKAVSVAAAGHGRHEITFADGSTRVVDVLVGADGAWSKVRPMVSQAKPVYSGTCFIETMLFDVPIRHKASADIVGEGTLMAVAPGQGILAHRYAEGSLHVYAALNRAEAWFESIDVSGAKDGMATVARAFADWAPALVSLIADGEVDPVLRPIHALPVEHRWPRVPGVTLLGDAAHLMSPFAGEGANLAMHDGAELARAMCMHRGDVEAAFRAYEARLFPRSAEVARRSARNLERFFDATAPWGVVALFRE</sequence>
<dbReference type="PANTHER" id="PTHR46972:SF1">
    <property type="entry name" value="FAD DEPENDENT OXIDOREDUCTASE DOMAIN-CONTAINING PROTEIN"/>
    <property type="match status" value="1"/>
</dbReference>
<gene>
    <name evidence="8" type="ORF">HNQ86_002744</name>
    <name evidence="7" type="ORF">LF63_0112515</name>
</gene>
<dbReference type="AlphaFoldDB" id="A0A099CTI9"/>
<keyword evidence="5" id="KW-0547">Nucleotide-binding</keyword>
<keyword evidence="2 5" id="KW-0274">FAD</keyword>